<evidence type="ECO:0000313" key="2">
    <source>
        <dbReference type="EMBL" id="MBA2114989.1"/>
    </source>
</evidence>
<dbReference type="EMBL" id="JABRWO010000005">
    <property type="protein sequence ID" value="MBA2114989.1"/>
    <property type="molecule type" value="Genomic_DNA"/>
</dbReference>
<accession>A0A7V8V4W8</accession>
<dbReference type="SUPFAM" id="SSF49478">
    <property type="entry name" value="Cna protein B-type domain"/>
    <property type="match status" value="1"/>
</dbReference>
<feature type="region of interest" description="Disordered" evidence="1">
    <location>
        <begin position="1"/>
        <end position="27"/>
    </location>
</feature>
<organism evidence="2 3">
    <name type="scientific">Bremerella alba</name>
    <dbReference type="NCBI Taxonomy" id="980252"/>
    <lineage>
        <taxon>Bacteria</taxon>
        <taxon>Pseudomonadati</taxon>
        <taxon>Planctomycetota</taxon>
        <taxon>Planctomycetia</taxon>
        <taxon>Pirellulales</taxon>
        <taxon>Pirellulaceae</taxon>
        <taxon>Bremerella</taxon>
    </lineage>
</organism>
<dbReference type="AlphaFoldDB" id="A0A7V8V4W8"/>
<gene>
    <name evidence="2" type="ORF">HOV93_21610</name>
</gene>
<proteinExistence type="predicted"/>
<sequence>MSGRGAAQAKGRNERPARERKEEPPTREWYFCKYATSQAIQAQDAEKAFDQISARLDLVPRLEGSTLYVSASLDGKPAKQLNISITDASGKRHRVSTDETGKAKLEGISAGRYAIRTKSVLDESGEVKGKPYNKTALVSSLILDVDK</sequence>
<feature type="compositionally biased region" description="Basic and acidic residues" evidence="1">
    <location>
        <begin position="11"/>
        <end position="26"/>
    </location>
</feature>
<comment type="caution">
    <text evidence="2">The sequence shown here is derived from an EMBL/GenBank/DDBJ whole genome shotgun (WGS) entry which is preliminary data.</text>
</comment>
<dbReference type="Proteomes" id="UP000551616">
    <property type="component" value="Unassembled WGS sequence"/>
</dbReference>
<reference evidence="2 3" key="1">
    <citation type="submission" date="2020-05" db="EMBL/GenBank/DDBJ databases">
        <title>Bremerella alba sp. nov., a novel planctomycete isolated from the surface of the macroalga Fucus spiralis.</title>
        <authorList>
            <person name="Godinho O."/>
            <person name="Botelho R."/>
            <person name="Albuquerque L."/>
            <person name="Wiegand S."/>
            <person name="Da Costa M.S."/>
            <person name="Lobo-Da-Cunha A."/>
            <person name="Jogler C."/>
            <person name="Lage O.M."/>
        </authorList>
    </citation>
    <scope>NUCLEOTIDE SEQUENCE [LARGE SCALE GENOMIC DNA]</scope>
    <source>
        <strain evidence="2 3">FF15</strain>
    </source>
</reference>
<protein>
    <submittedName>
        <fullName evidence="2">Uncharacterized protein</fullName>
    </submittedName>
</protein>
<name>A0A7V8V4W8_9BACT</name>
<keyword evidence="3" id="KW-1185">Reference proteome</keyword>
<evidence type="ECO:0000313" key="3">
    <source>
        <dbReference type="Proteomes" id="UP000551616"/>
    </source>
</evidence>
<evidence type="ECO:0000256" key="1">
    <source>
        <dbReference type="SAM" id="MobiDB-lite"/>
    </source>
</evidence>